<organism evidence="1 2">
    <name type="scientific">Melipona quadrifasciata</name>
    <dbReference type="NCBI Taxonomy" id="166423"/>
    <lineage>
        <taxon>Eukaryota</taxon>
        <taxon>Metazoa</taxon>
        <taxon>Ecdysozoa</taxon>
        <taxon>Arthropoda</taxon>
        <taxon>Hexapoda</taxon>
        <taxon>Insecta</taxon>
        <taxon>Pterygota</taxon>
        <taxon>Neoptera</taxon>
        <taxon>Endopterygota</taxon>
        <taxon>Hymenoptera</taxon>
        <taxon>Apocrita</taxon>
        <taxon>Aculeata</taxon>
        <taxon>Apoidea</taxon>
        <taxon>Anthophila</taxon>
        <taxon>Apidae</taxon>
        <taxon>Melipona</taxon>
    </lineage>
</organism>
<dbReference type="PANTHER" id="PTHR20905:SF1">
    <property type="entry name" value="AT07410P-RELATED"/>
    <property type="match status" value="1"/>
</dbReference>
<dbReference type="InterPro" id="IPR016181">
    <property type="entry name" value="Acyl_CoA_acyltransferase"/>
</dbReference>
<dbReference type="Gene3D" id="3.40.630.30">
    <property type="match status" value="1"/>
</dbReference>
<keyword evidence="1" id="KW-0808">Transferase</keyword>
<dbReference type="OrthoDB" id="41532at2759"/>
<dbReference type="STRING" id="166423.A0A0M9A846"/>
<accession>A0A0M9A846</accession>
<dbReference type="Proteomes" id="UP000053105">
    <property type="component" value="Unassembled WGS sequence"/>
</dbReference>
<keyword evidence="2" id="KW-1185">Reference proteome</keyword>
<dbReference type="GO" id="GO:0008080">
    <property type="term" value="F:N-acetyltransferase activity"/>
    <property type="evidence" value="ECO:0007669"/>
    <property type="project" value="TreeGrafter"/>
</dbReference>
<dbReference type="SUPFAM" id="SSF55729">
    <property type="entry name" value="Acyl-CoA N-acyltransferases (Nat)"/>
    <property type="match status" value="1"/>
</dbReference>
<dbReference type="EMBL" id="KQ435727">
    <property type="protein sequence ID" value="KOX77863.1"/>
    <property type="molecule type" value="Genomic_DNA"/>
</dbReference>
<reference evidence="1 2" key="1">
    <citation type="submission" date="2015-07" db="EMBL/GenBank/DDBJ databases">
        <title>The genome of Melipona quadrifasciata.</title>
        <authorList>
            <person name="Pan H."/>
            <person name="Kapheim K."/>
        </authorList>
    </citation>
    <scope>NUCLEOTIDE SEQUENCE [LARGE SCALE GENOMIC DNA]</scope>
    <source>
        <strain evidence="1">0111107301</strain>
        <tissue evidence="1">Whole body</tissue>
    </source>
</reference>
<proteinExistence type="predicted"/>
<sequence length="195" mass="22136">MENVLPTANSALIDAGKSQTNFAKDVPKMIKYTLADSANNERIEMDYHIQTITKDDKFRILKFLRRFFFRDEPLNHSIELIPESEDSTCLELEEYCSMSSLENNLSLMAVTTSGAIVGVILNGKMDPPSDEEPEYITTCENPKFKKILRLLNYVDRNVNRGGKFRGLNILEVRIISVDSNWRGKGIAKALVEKSL</sequence>
<protein>
    <submittedName>
        <fullName evidence="1">Dopamine N-acetyltransferase</fullName>
    </submittedName>
</protein>
<evidence type="ECO:0000313" key="2">
    <source>
        <dbReference type="Proteomes" id="UP000053105"/>
    </source>
</evidence>
<evidence type="ECO:0000313" key="1">
    <source>
        <dbReference type="EMBL" id="KOX77863.1"/>
    </source>
</evidence>
<dbReference type="CDD" id="cd04301">
    <property type="entry name" value="NAT_SF"/>
    <property type="match status" value="1"/>
</dbReference>
<dbReference type="PANTHER" id="PTHR20905">
    <property type="entry name" value="N-ACETYLTRANSFERASE-RELATED"/>
    <property type="match status" value="1"/>
</dbReference>
<gene>
    <name evidence="1" type="ORF">WN51_05749</name>
</gene>
<name>A0A0M9A846_9HYME</name>
<dbReference type="AlphaFoldDB" id="A0A0M9A846"/>